<gene>
    <name evidence="1" type="ORF">PSYICH_LOCUS12112</name>
</gene>
<dbReference type="GO" id="GO:0003676">
    <property type="term" value="F:nucleic acid binding"/>
    <property type="evidence" value="ECO:0007669"/>
    <property type="project" value="InterPro"/>
</dbReference>
<dbReference type="InterPro" id="IPR052709">
    <property type="entry name" value="Transposase-MT_Hybrid"/>
</dbReference>
<evidence type="ECO:0000313" key="1">
    <source>
        <dbReference type="EMBL" id="CAH1111595.1"/>
    </source>
</evidence>
<dbReference type="InterPro" id="IPR036397">
    <property type="entry name" value="RNaseH_sf"/>
</dbReference>
<protein>
    <recommendedName>
        <fullName evidence="3">Transposase</fullName>
    </recommendedName>
</protein>
<dbReference type="EMBL" id="OV651818">
    <property type="protein sequence ID" value="CAH1111595.1"/>
    <property type="molecule type" value="Genomic_DNA"/>
</dbReference>
<accession>A0A9P0D567</accession>
<dbReference type="Gene3D" id="3.30.420.10">
    <property type="entry name" value="Ribonuclease H-like superfamily/Ribonuclease H"/>
    <property type="match status" value="1"/>
</dbReference>
<dbReference type="PANTHER" id="PTHR46060">
    <property type="entry name" value="MARINER MOS1 TRANSPOSASE-LIKE PROTEIN"/>
    <property type="match status" value="1"/>
</dbReference>
<sequence>MLQHDNASSHTAQQTVEFLCENNIIGIKYPPYSPDLAMCDFWLLFNLNKHLRDRRFTTEDEIDEAIHQFFESISKDDWLQTIKLWMLQLKKCIDIGGDYFEHK</sequence>
<organism evidence="1 2">
    <name type="scientific">Psylliodes chrysocephalus</name>
    <dbReference type="NCBI Taxonomy" id="3402493"/>
    <lineage>
        <taxon>Eukaryota</taxon>
        <taxon>Metazoa</taxon>
        <taxon>Ecdysozoa</taxon>
        <taxon>Arthropoda</taxon>
        <taxon>Hexapoda</taxon>
        <taxon>Insecta</taxon>
        <taxon>Pterygota</taxon>
        <taxon>Neoptera</taxon>
        <taxon>Endopterygota</taxon>
        <taxon>Coleoptera</taxon>
        <taxon>Polyphaga</taxon>
        <taxon>Cucujiformia</taxon>
        <taxon>Chrysomeloidea</taxon>
        <taxon>Chrysomelidae</taxon>
        <taxon>Galerucinae</taxon>
        <taxon>Alticini</taxon>
        <taxon>Psylliodes</taxon>
    </lineage>
</organism>
<dbReference type="OrthoDB" id="6707908at2759"/>
<evidence type="ECO:0008006" key="3">
    <source>
        <dbReference type="Google" id="ProtNLM"/>
    </source>
</evidence>
<reference evidence="1" key="1">
    <citation type="submission" date="2022-01" db="EMBL/GenBank/DDBJ databases">
        <authorList>
            <person name="King R."/>
        </authorList>
    </citation>
    <scope>NUCLEOTIDE SEQUENCE</scope>
</reference>
<evidence type="ECO:0000313" key="2">
    <source>
        <dbReference type="Proteomes" id="UP001153636"/>
    </source>
</evidence>
<dbReference type="AlphaFoldDB" id="A0A9P0D567"/>
<name>A0A9P0D567_9CUCU</name>
<dbReference type="Proteomes" id="UP001153636">
    <property type="component" value="Chromosome 6"/>
</dbReference>
<keyword evidence="2" id="KW-1185">Reference proteome</keyword>
<dbReference type="PANTHER" id="PTHR46060:SF3">
    <property type="entry name" value="PROTEIN GVQW3"/>
    <property type="match status" value="1"/>
</dbReference>
<proteinExistence type="predicted"/>